<sequence length="320" mass="37019">MKYIWHNIGNEKVIDILEKNIKNKMLANFYIFSGTKDLGKFSLAKDFARNVFVSENPEFEKMDNLLDVNSDFFVIEKVPDKKNISIEQIRDLISSLSSSSFLGSYRIVVIKNAENLNQNSANALLKVLEDFKDKLLVILTVNNLEALPKTIVSRGQLLNLHSVDLDYVYNFLINDFKASPSVAKNLASLSLGRPMLAIKFLENETFYEEYEHIFESLLDFFNSDFLERARIIDDIYHYDFSSGGSFNILEIWQSLVRDLSFLNHDRVDFIQNKFAIDKLRKREVSLDFLFKIDLILKKSGEYLKSNIGIKAIMEYIAVNI</sequence>
<dbReference type="InterPro" id="IPR050238">
    <property type="entry name" value="DNA_Rep/Repair_Clamp_Loader"/>
</dbReference>
<name>A0A2N2EAV2_9BACT</name>
<gene>
    <name evidence="1" type="ORF">CVU82_01265</name>
</gene>
<dbReference type="PANTHER" id="PTHR11669">
    <property type="entry name" value="REPLICATION FACTOR C / DNA POLYMERASE III GAMMA-TAU SUBUNIT"/>
    <property type="match status" value="1"/>
</dbReference>
<accession>A0A2N2EAV2</accession>
<dbReference type="Pfam" id="PF13177">
    <property type="entry name" value="DNA_pol3_delta2"/>
    <property type="match status" value="1"/>
</dbReference>
<comment type="caution">
    <text evidence="1">The sequence shown here is derived from an EMBL/GenBank/DDBJ whole genome shotgun (WGS) entry which is preliminary data.</text>
</comment>
<dbReference type="PANTHER" id="PTHR11669:SF8">
    <property type="entry name" value="DNA POLYMERASE III SUBUNIT DELTA"/>
    <property type="match status" value="1"/>
</dbReference>
<proteinExistence type="predicted"/>
<evidence type="ECO:0008006" key="3">
    <source>
        <dbReference type="Google" id="ProtNLM"/>
    </source>
</evidence>
<protein>
    <recommendedName>
        <fullName evidence="3">DNA polymerase III subunit delta</fullName>
    </recommendedName>
</protein>
<dbReference type="Gene3D" id="3.40.50.300">
    <property type="entry name" value="P-loop containing nucleotide triphosphate hydrolases"/>
    <property type="match status" value="1"/>
</dbReference>
<dbReference type="SUPFAM" id="SSF52540">
    <property type="entry name" value="P-loop containing nucleoside triphosphate hydrolases"/>
    <property type="match status" value="1"/>
</dbReference>
<dbReference type="EMBL" id="PHAI01000001">
    <property type="protein sequence ID" value="PKM91818.1"/>
    <property type="molecule type" value="Genomic_DNA"/>
</dbReference>
<evidence type="ECO:0000313" key="1">
    <source>
        <dbReference type="EMBL" id="PKM91818.1"/>
    </source>
</evidence>
<dbReference type="Proteomes" id="UP000233517">
    <property type="component" value="Unassembled WGS sequence"/>
</dbReference>
<dbReference type="AlphaFoldDB" id="A0A2N2EAV2"/>
<dbReference type="GO" id="GO:0006261">
    <property type="term" value="P:DNA-templated DNA replication"/>
    <property type="evidence" value="ECO:0007669"/>
    <property type="project" value="TreeGrafter"/>
</dbReference>
<dbReference type="InterPro" id="IPR027417">
    <property type="entry name" value="P-loop_NTPase"/>
</dbReference>
<organism evidence="1 2">
    <name type="scientific">Candidatus Falkowbacteria bacterium HGW-Falkowbacteria-1</name>
    <dbReference type="NCBI Taxonomy" id="2013768"/>
    <lineage>
        <taxon>Bacteria</taxon>
        <taxon>Candidatus Falkowiibacteriota</taxon>
    </lineage>
</organism>
<evidence type="ECO:0000313" key="2">
    <source>
        <dbReference type="Proteomes" id="UP000233517"/>
    </source>
</evidence>
<reference evidence="1 2" key="1">
    <citation type="journal article" date="2017" name="ISME J.">
        <title>Potential for microbial H2 and metal transformations associated with novel bacteria and archaea in deep terrestrial subsurface sediments.</title>
        <authorList>
            <person name="Hernsdorf A.W."/>
            <person name="Amano Y."/>
            <person name="Miyakawa K."/>
            <person name="Ise K."/>
            <person name="Suzuki Y."/>
            <person name="Anantharaman K."/>
            <person name="Probst A."/>
            <person name="Burstein D."/>
            <person name="Thomas B.C."/>
            <person name="Banfield J.F."/>
        </authorList>
    </citation>
    <scope>NUCLEOTIDE SEQUENCE [LARGE SCALE GENOMIC DNA]</scope>
    <source>
        <strain evidence="1">HGW-Falkowbacteria-1</strain>
    </source>
</reference>